<feature type="non-terminal residue" evidence="1">
    <location>
        <position position="35"/>
    </location>
</feature>
<accession>A0A816JDU2</accession>
<name>A0A816JDU2_BRANA</name>
<proteinExistence type="predicted"/>
<protein>
    <submittedName>
        <fullName evidence="1">(rape) hypothetical protein</fullName>
    </submittedName>
</protein>
<dbReference type="EMBL" id="HG994368">
    <property type="protein sequence ID" value="CAF1826302.1"/>
    <property type="molecule type" value="Genomic_DNA"/>
</dbReference>
<dbReference type="Proteomes" id="UP001295469">
    <property type="component" value="Chromosome C04"/>
</dbReference>
<dbReference type="AlphaFoldDB" id="A0A816JDU2"/>
<reference evidence="1" key="1">
    <citation type="submission" date="2021-01" db="EMBL/GenBank/DDBJ databases">
        <authorList>
            <consortium name="Genoscope - CEA"/>
            <person name="William W."/>
        </authorList>
    </citation>
    <scope>NUCLEOTIDE SEQUENCE</scope>
</reference>
<sequence length="35" mass="4089">MFFTHRLLTTAEQHLTHILVPRPIMDSISKRRKGG</sequence>
<evidence type="ECO:0000313" key="1">
    <source>
        <dbReference type="EMBL" id="CAF1826302.1"/>
    </source>
</evidence>
<gene>
    <name evidence="1" type="ORF">DARMORV10_C04P19210.1</name>
</gene>
<organism evidence="1">
    <name type="scientific">Brassica napus</name>
    <name type="common">Rape</name>
    <dbReference type="NCBI Taxonomy" id="3708"/>
    <lineage>
        <taxon>Eukaryota</taxon>
        <taxon>Viridiplantae</taxon>
        <taxon>Streptophyta</taxon>
        <taxon>Embryophyta</taxon>
        <taxon>Tracheophyta</taxon>
        <taxon>Spermatophyta</taxon>
        <taxon>Magnoliopsida</taxon>
        <taxon>eudicotyledons</taxon>
        <taxon>Gunneridae</taxon>
        <taxon>Pentapetalae</taxon>
        <taxon>rosids</taxon>
        <taxon>malvids</taxon>
        <taxon>Brassicales</taxon>
        <taxon>Brassicaceae</taxon>
        <taxon>Brassiceae</taxon>
        <taxon>Brassica</taxon>
    </lineage>
</organism>